<feature type="transmembrane region" description="Helical" evidence="1">
    <location>
        <begin position="6"/>
        <end position="29"/>
    </location>
</feature>
<dbReference type="Proteomes" id="UP000034854">
    <property type="component" value="Unassembled WGS sequence"/>
</dbReference>
<evidence type="ECO:0000313" key="2">
    <source>
        <dbReference type="EMBL" id="KKR87217.1"/>
    </source>
</evidence>
<dbReference type="EMBL" id="LCAG01000006">
    <property type="protein sequence ID" value="KKR87217.1"/>
    <property type="molecule type" value="Genomic_DNA"/>
</dbReference>
<comment type="caution">
    <text evidence="2">The sequence shown here is derived from an EMBL/GenBank/DDBJ whole genome shotgun (WGS) entry which is preliminary data.</text>
</comment>
<keyword evidence="1" id="KW-1133">Transmembrane helix</keyword>
<keyword evidence="1" id="KW-0812">Transmembrane</keyword>
<reference evidence="2 3" key="1">
    <citation type="journal article" date="2015" name="Nature">
        <title>rRNA introns, odd ribosomes, and small enigmatic genomes across a large radiation of phyla.</title>
        <authorList>
            <person name="Brown C.T."/>
            <person name="Hug L.A."/>
            <person name="Thomas B.C."/>
            <person name="Sharon I."/>
            <person name="Castelle C.J."/>
            <person name="Singh A."/>
            <person name="Wilkins M.J."/>
            <person name="Williams K.H."/>
            <person name="Banfield J.F."/>
        </authorList>
    </citation>
    <scope>NUCLEOTIDE SEQUENCE [LARGE SCALE GENOMIC DNA]</scope>
</reference>
<protein>
    <submittedName>
        <fullName evidence="2">Uncharacterized protein</fullName>
    </submittedName>
</protein>
<accession>A0A0G0XHR8</accession>
<evidence type="ECO:0000313" key="3">
    <source>
        <dbReference type="Proteomes" id="UP000034854"/>
    </source>
</evidence>
<organism evidence="2 3">
    <name type="scientific">Candidatus Curtissbacteria bacterium GW2011_GWA1_41_11</name>
    <dbReference type="NCBI Taxonomy" id="1618409"/>
    <lineage>
        <taxon>Bacteria</taxon>
        <taxon>Candidatus Curtissiibacteriota</taxon>
    </lineage>
</organism>
<name>A0A0G0XHR8_9BACT</name>
<keyword evidence="1" id="KW-0472">Membrane</keyword>
<gene>
    <name evidence="2" type="ORF">UU34_C0006G0036</name>
</gene>
<sequence length="197" mass="21867">MLRNPIIGALTAILLLVAINLVWIDIIIFSQGKSEPIVSYRDPQPTSTPTPIVSGPTPYVVFTPAPTLPTFIQGPISQAKEYYIPLGSGTTKSNEYVALDGAQVYIDTALYDSIKRVTFEVFLRNPTGNGRTYAKLFNATDKHDVWFSEVYFEGGGLVRKEATITLEPGNKLYQVYLKSSLAYDVYVDNARIHIITQ</sequence>
<dbReference type="AlphaFoldDB" id="A0A0G0XHR8"/>
<evidence type="ECO:0000256" key="1">
    <source>
        <dbReference type="SAM" id="Phobius"/>
    </source>
</evidence>
<proteinExistence type="predicted"/>